<dbReference type="EMBL" id="CADCWM010000177">
    <property type="protein sequence ID" value="CAA9547645.1"/>
    <property type="molecule type" value="Genomic_DNA"/>
</dbReference>
<sequence>MHRVWETTGAGAAKSVRSKECFLARRCIRNVTNPGSGGFRGGQECFNRRRTRGEGPPAAQSCGERSCEELRRAR</sequence>
<accession>A0A6J4UDL3</accession>
<reference evidence="1" key="1">
    <citation type="submission" date="2020-02" db="EMBL/GenBank/DDBJ databases">
        <authorList>
            <person name="Meier V. D."/>
        </authorList>
    </citation>
    <scope>NUCLEOTIDE SEQUENCE</scope>
    <source>
        <strain evidence="1">AVDCRST_MAG88</strain>
    </source>
</reference>
<name>A0A6J4UDL3_9BACT</name>
<organism evidence="1">
    <name type="scientific">uncultured Thermomicrobiales bacterium</name>
    <dbReference type="NCBI Taxonomy" id="1645740"/>
    <lineage>
        <taxon>Bacteria</taxon>
        <taxon>Pseudomonadati</taxon>
        <taxon>Thermomicrobiota</taxon>
        <taxon>Thermomicrobia</taxon>
        <taxon>Thermomicrobiales</taxon>
        <taxon>environmental samples</taxon>
    </lineage>
</organism>
<protein>
    <submittedName>
        <fullName evidence="1">Uncharacterized protein</fullName>
    </submittedName>
</protein>
<dbReference type="AlphaFoldDB" id="A0A6J4UDL3"/>
<proteinExistence type="predicted"/>
<gene>
    <name evidence="1" type="ORF">AVDCRST_MAG88-531</name>
</gene>
<evidence type="ECO:0000313" key="1">
    <source>
        <dbReference type="EMBL" id="CAA9547645.1"/>
    </source>
</evidence>